<dbReference type="InterPro" id="IPR050266">
    <property type="entry name" value="AB_hydrolase_sf"/>
</dbReference>
<evidence type="ECO:0000313" key="4">
    <source>
        <dbReference type="EMBL" id="ADV83076.1"/>
    </source>
</evidence>
<dbReference type="PANTHER" id="PTHR43798">
    <property type="entry name" value="MONOACYLGLYCEROL LIPASE"/>
    <property type="match status" value="1"/>
</dbReference>
<dbReference type="PANTHER" id="PTHR43798:SF33">
    <property type="entry name" value="HYDROLASE, PUTATIVE (AFU_ORTHOLOGUE AFUA_2G14860)-RELATED"/>
    <property type="match status" value="1"/>
</dbReference>
<dbReference type="RefSeq" id="WP_013568809.1">
    <property type="nucleotide sequence ID" value="NC_014963.1"/>
</dbReference>
<proteinExistence type="inferred from homology"/>
<organism evidence="4 5">
    <name type="scientific">Terriglobus saanensis (strain ATCC BAA-1853 / DSM 23119 / SP1PR4)</name>
    <dbReference type="NCBI Taxonomy" id="401053"/>
    <lineage>
        <taxon>Bacteria</taxon>
        <taxon>Pseudomonadati</taxon>
        <taxon>Acidobacteriota</taxon>
        <taxon>Terriglobia</taxon>
        <taxon>Terriglobales</taxon>
        <taxon>Acidobacteriaceae</taxon>
        <taxon>Terriglobus</taxon>
    </lineage>
</organism>
<dbReference type="InterPro" id="IPR029058">
    <property type="entry name" value="AB_hydrolase_fold"/>
</dbReference>
<accession>E8UXR0</accession>
<dbReference type="OrthoDB" id="9805423at2"/>
<dbReference type="InterPro" id="IPR002410">
    <property type="entry name" value="Peptidase_S33"/>
</dbReference>
<evidence type="ECO:0000313" key="5">
    <source>
        <dbReference type="Proteomes" id="UP000006844"/>
    </source>
</evidence>
<evidence type="ECO:0000259" key="3">
    <source>
        <dbReference type="Pfam" id="PF00561"/>
    </source>
</evidence>
<reference evidence="4 5" key="1">
    <citation type="journal article" date="2012" name="Stand. Genomic Sci.">
        <title>Complete genome sequence of Terriglobus saanensis type strain SP1PR4(T), an Acidobacteria from tundra soil.</title>
        <authorList>
            <person name="Rawat S.R."/>
            <person name="Mannisto M.K."/>
            <person name="Starovoytov V."/>
            <person name="Goodwin L."/>
            <person name="Nolan M."/>
            <person name="Hauser L."/>
            <person name="Land M."/>
            <person name="Davenport K.W."/>
            <person name="Woyke T."/>
            <person name="Haggblom M.M."/>
        </authorList>
    </citation>
    <scope>NUCLEOTIDE SEQUENCE</scope>
    <source>
        <strain evidence="5">ATCC BAA-1853 / DSM 23119 / SP1PR4</strain>
    </source>
</reference>
<feature type="domain" description="AB hydrolase-1" evidence="3">
    <location>
        <begin position="48"/>
        <end position="284"/>
    </location>
</feature>
<evidence type="ECO:0000256" key="2">
    <source>
        <dbReference type="ARBA" id="ARBA00022801"/>
    </source>
</evidence>
<dbReference type="Gene3D" id="3.40.50.1820">
    <property type="entry name" value="alpha/beta hydrolase"/>
    <property type="match status" value="1"/>
</dbReference>
<dbReference type="PRINTS" id="PR00111">
    <property type="entry name" value="ABHYDROLASE"/>
</dbReference>
<keyword evidence="2 4" id="KW-0378">Hydrolase</keyword>
<dbReference type="Pfam" id="PF00561">
    <property type="entry name" value="Abhydrolase_1"/>
    <property type="match status" value="1"/>
</dbReference>
<protein>
    <submittedName>
        <fullName evidence="4">Alpha/beta hydrolase fold protein</fullName>
    </submittedName>
</protein>
<gene>
    <name evidence="4" type="ordered locus">AciPR4_2275</name>
</gene>
<dbReference type="SUPFAM" id="SSF53474">
    <property type="entry name" value="alpha/beta-Hydrolases"/>
    <property type="match status" value="1"/>
</dbReference>
<dbReference type="GO" id="GO:0016020">
    <property type="term" value="C:membrane"/>
    <property type="evidence" value="ECO:0007669"/>
    <property type="project" value="TreeGrafter"/>
</dbReference>
<dbReference type="STRING" id="401053.AciPR4_2275"/>
<dbReference type="Proteomes" id="UP000006844">
    <property type="component" value="Chromosome"/>
</dbReference>
<evidence type="ECO:0000256" key="1">
    <source>
        <dbReference type="ARBA" id="ARBA00010088"/>
    </source>
</evidence>
<dbReference type="HOGENOM" id="CLU_020336_50_0_0"/>
<dbReference type="eggNOG" id="COG2267">
    <property type="taxonomic scope" value="Bacteria"/>
</dbReference>
<dbReference type="AlphaFoldDB" id="E8UXR0"/>
<dbReference type="PRINTS" id="PR00793">
    <property type="entry name" value="PROAMNOPTASE"/>
</dbReference>
<dbReference type="EMBL" id="CP002467">
    <property type="protein sequence ID" value="ADV83076.1"/>
    <property type="molecule type" value="Genomic_DNA"/>
</dbReference>
<name>E8UXR0_TERSS</name>
<dbReference type="InterPro" id="IPR000073">
    <property type="entry name" value="AB_hydrolase_1"/>
</dbReference>
<keyword evidence="5" id="KW-1185">Reference proteome</keyword>
<dbReference type="GO" id="GO:0006508">
    <property type="term" value="P:proteolysis"/>
    <property type="evidence" value="ECO:0007669"/>
    <property type="project" value="InterPro"/>
</dbReference>
<dbReference type="KEGG" id="tsa:AciPR4_2275"/>
<dbReference type="GO" id="GO:0008233">
    <property type="term" value="F:peptidase activity"/>
    <property type="evidence" value="ECO:0007669"/>
    <property type="project" value="InterPro"/>
</dbReference>
<dbReference type="ESTHER" id="terss-e8uxr0">
    <property type="family name" value="Proline_iminopeptidase"/>
</dbReference>
<comment type="similarity">
    <text evidence="1">Belongs to the peptidase S33 family.</text>
</comment>
<sequence length="306" mass="34069">MYRYLLLTLGFFPGIKAAQPQEIKHGIVHTADVDLSYEIYGLPSPASPLIVIHGGPGIPHDYFLLTNAWSTLAQRRQIVFYDQRGVGASKLLRADASQDMDAQASDLDALRAGLGFSKFTPVGHSWGGVVAMGYASRHPEHVKNIILVDSGSPSISDTPVLFSKVFPDLSDKDNKQMNVGEAEFGPLFRYLSMLFYDPEHRDTFIASMKGAHLSTEVNEAAGAATKRLDLTGVLSKFSFPALVIHGRFDMNVALLSSWKIYKTIPHAQFSVFEKSGHMPFYEEPSKFVQVLNQFLFEHEQEDQTER</sequence>